<dbReference type="PROSITE" id="PS51746">
    <property type="entry name" value="PPM_2"/>
    <property type="match status" value="1"/>
</dbReference>
<dbReference type="SUPFAM" id="SSF55781">
    <property type="entry name" value="GAF domain-like"/>
    <property type="match status" value="1"/>
</dbReference>
<accession>D1BXX1</accession>
<dbReference type="Pfam" id="PF07228">
    <property type="entry name" value="SpoIIE"/>
    <property type="match status" value="1"/>
</dbReference>
<dbReference type="InterPro" id="IPR003018">
    <property type="entry name" value="GAF"/>
</dbReference>
<evidence type="ECO:0000259" key="2">
    <source>
        <dbReference type="PROSITE" id="PS51746"/>
    </source>
</evidence>
<keyword evidence="4" id="KW-1185">Reference proteome</keyword>
<evidence type="ECO:0000313" key="3">
    <source>
        <dbReference type="EMBL" id="ACZ31762.1"/>
    </source>
</evidence>
<dbReference type="STRING" id="446471.Xcel_2748"/>
<dbReference type="AlphaFoldDB" id="D1BXX1"/>
<evidence type="ECO:0000256" key="1">
    <source>
        <dbReference type="ARBA" id="ARBA00022801"/>
    </source>
</evidence>
<dbReference type="Proteomes" id="UP000002255">
    <property type="component" value="Chromosome"/>
</dbReference>
<proteinExistence type="predicted"/>
<dbReference type="PANTHER" id="PTHR43156">
    <property type="entry name" value="STAGE II SPORULATION PROTEIN E-RELATED"/>
    <property type="match status" value="1"/>
</dbReference>
<dbReference type="InterPro" id="IPR001932">
    <property type="entry name" value="PPM-type_phosphatase-like_dom"/>
</dbReference>
<dbReference type="SMART" id="SM00331">
    <property type="entry name" value="PP2C_SIG"/>
    <property type="match status" value="1"/>
</dbReference>
<dbReference type="PANTHER" id="PTHR43156:SF2">
    <property type="entry name" value="STAGE II SPORULATION PROTEIN E"/>
    <property type="match status" value="1"/>
</dbReference>
<organism evidence="3 4">
    <name type="scientific">Xylanimonas cellulosilytica (strain DSM 15894 / JCM 12276 / CECT 5975 / KCTC 9989 / LMG 20990 / NBRC 107835 / XIL07)</name>
    <dbReference type="NCBI Taxonomy" id="446471"/>
    <lineage>
        <taxon>Bacteria</taxon>
        <taxon>Bacillati</taxon>
        <taxon>Actinomycetota</taxon>
        <taxon>Actinomycetes</taxon>
        <taxon>Micrococcales</taxon>
        <taxon>Promicromonosporaceae</taxon>
        <taxon>Xylanimonas</taxon>
    </lineage>
</organism>
<dbReference type="Pfam" id="PF01590">
    <property type="entry name" value="GAF"/>
    <property type="match status" value="1"/>
</dbReference>
<dbReference type="eggNOG" id="COG2203">
    <property type="taxonomic scope" value="Bacteria"/>
</dbReference>
<feature type="domain" description="PPM-type phosphatase" evidence="2">
    <location>
        <begin position="194"/>
        <end position="386"/>
    </location>
</feature>
<dbReference type="GO" id="GO:0016791">
    <property type="term" value="F:phosphatase activity"/>
    <property type="evidence" value="ECO:0007669"/>
    <property type="project" value="TreeGrafter"/>
</dbReference>
<dbReference type="InterPro" id="IPR029016">
    <property type="entry name" value="GAF-like_dom_sf"/>
</dbReference>
<dbReference type="InterPro" id="IPR036457">
    <property type="entry name" value="PPM-type-like_dom_sf"/>
</dbReference>
<protein>
    <submittedName>
        <fullName evidence="3">Protein serine phosphatase with GAF(S) sensor(S)</fullName>
    </submittedName>
</protein>
<dbReference type="HOGENOM" id="CLU_000445_11_32_11"/>
<dbReference type="Gene3D" id="3.30.450.40">
    <property type="match status" value="1"/>
</dbReference>
<dbReference type="Gene3D" id="3.60.40.10">
    <property type="entry name" value="PPM-type phosphatase domain"/>
    <property type="match status" value="1"/>
</dbReference>
<dbReference type="eggNOG" id="COG2208">
    <property type="taxonomic scope" value="Bacteria"/>
</dbReference>
<dbReference type="SUPFAM" id="SSF81606">
    <property type="entry name" value="PP2C-like"/>
    <property type="match status" value="1"/>
</dbReference>
<reference evidence="3 4" key="2">
    <citation type="journal article" date="2010" name="Stand. Genomic Sci.">
        <title>Complete genome sequence of Xylanimonas cellulosilytica type strain (XIL07).</title>
        <authorList>
            <person name="Foster B."/>
            <person name="Pukall R."/>
            <person name="Abt B."/>
            <person name="Nolan M."/>
            <person name="Glavina Del Rio T."/>
            <person name="Chen F."/>
            <person name="Lucas S."/>
            <person name="Tice H."/>
            <person name="Pitluck S."/>
            <person name="Cheng J.-F."/>
            <person name="Chertkov O."/>
            <person name="Brettin T."/>
            <person name="Han C."/>
            <person name="Detter J.C."/>
            <person name="Bruce D."/>
            <person name="Goodwin L."/>
            <person name="Ivanova N."/>
            <person name="Mavromatis K."/>
            <person name="Pati A."/>
            <person name="Mikhailova N."/>
            <person name="Chen A."/>
            <person name="Palaniappan K."/>
            <person name="Land M."/>
            <person name="Hauser L."/>
            <person name="Chang Y.-J."/>
            <person name="Jeffries C.D."/>
            <person name="Chain P."/>
            <person name="Rohde M."/>
            <person name="Goeker M."/>
            <person name="Bristow J."/>
            <person name="Eisen J.A."/>
            <person name="Markowitz V."/>
            <person name="Hugenholtz P."/>
            <person name="Kyrpides N.C."/>
            <person name="Klenk H.-P."/>
            <person name="Lapidus A."/>
        </authorList>
    </citation>
    <scope>NUCLEOTIDE SEQUENCE [LARGE SCALE GENOMIC DNA]</scope>
    <source>
        <strain evidence="4">DSM 15894 / CECT 5975 / LMG 20990 / XIL07</strain>
    </source>
</reference>
<dbReference type="EMBL" id="CP001821">
    <property type="protein sequence ID" value="ACZ31762.1"/>
    <property type="molecule type" value="Genomic_DNA"/>
</dbReference>
<dbReference type="RefSeq" id="WP_012879504.1">
    <property type="nucleotide sequence ID" value="NC_013530.1"/>
</dbReference>
<evidence type="ECO:0000313" key="4">
    <source>
        <dbReference type="Proteomes" id="UP000002255"/>
    </source>
</evidence>
<keyword evidence="1" id="KW-0378">Hydrolase</keyword>
<gene>
    <name evidence="3" type="ordered locus">Xcel_2748</name>
</gene>
<name>D1BXX1_XYLCX</name>
<reference evidence="4" key="1">
    <citation type="submission" date="2009-11" db="EMBL/GenBank/DDBJ databases">
        <title>The complete chromosome of Xylanimonas cellulosilytica DSM 15894.</title>
        <authorList>
            <consortium name="US DOE Joint Genome Institute (JGI-PGF)"/>
            <person name="Lucas S."/>
            <person name="Copeland A."/>
            <person name="Lapidus A."/>
            <person name="Glavina del Rio T."/>
            <person name="Dalin E."/>
            <person name="Tice H."/>
            <person name="Bruce D."/>
            <person name="Goodwin L."/>
            <person name="Pitluck S."/>
            <person name="Kyrpides N."/>
            <person name="Mavromatis K."/>
            <person name="Ivanova N."/>
            <person name="Mikhailova N."/>
            <person name="Foster B."/>
            <person name="Clum A."/>
            <person name="Brettin T."/>
            <person name="Detter J.C."/>
            <person name="Han C."/>
            <person name="Larimer F."/>
            <person name="Land M."/>
            <person name="Hauser L."/>
            <person name="Markowitz V."/>
            <person name="Cheng J.F."/>
            <person name="Hugenholtz P."/>
            <person name="Woyke T."/>
            <person name="Wu D."/>
            <person name="Gehrich-Schroeter G."/>
            <person name="Schneider S."/>
            <person name="Pukall S.R."/>
            <person name="Klenk H.P."/>
            <person name="Eisen J.A."/>
        </authorList>
    </citation>
    <scope>NUCLEOTIDE SEQUENCE [LARGE SCALE GENOMIC DNA]</scope>
    <source>
        <strain evidence="4">DSM 15894 / CECT 5975 / LMG 20990 / XIL07</strain>
    </source>
</reference>
<sequence length="399" mass="42143">MSGLDGASAGAGEAERLAGAAGDRYDRVVRLAQAIFAVPIVALNLVGPDGQVTVAAVGPYRQRLPLDASVCASAMWNESVVEIADLRTHERFRDYPMVAGEPRVRFYAGVPLRSTSGQRVGVLCLLDLVPRELGAAQREMLADLGVMIERELAAQDEMMRAGEVQQLLLPSEPPALAGVEVAGRVQPARETGGDFYDWQVVGEPPAAQLQVVLADVMGKGLPAALIASEVRAVLRTHSRYAALDEAVRRTSETTLPDLDTNERFVTLWGARLDPVDGTLHYVDAGHGLAALVSERGARRLAQAHLPLGLPVPDTWTQESTIMAPDETLVVVSDGVLDVVGGIDVGLEAVREPAVEGASCADVVERIVGFAADRGAEDDVTAVVVRRTTGRAAGRAATAG</sequence>
<dbReference type="KEGG" id="xce:Xcel_2748"/>
<dbReference type="InterPro" id="IPR052016">
    <property type="entry name" value="Bact_Sigma-Reg"/>
</dbReference>